<accession>A0A368HBM6</accession>
<organism evidence="1 2">
    <name type="scientific">Ancylostoma caninum</name>
    <name type="common">Dog hookworm</name>
    <dbReference type="NCBI Taxonomy" id="29170"/>
    <lineage>
        <taxon>Eukaryota</taxon>
        <taxon>Metazoa</taxon>
        <taxon>Ecdysozoa</taxon>
        <taxon>Nematoda</taxon>
        <taxon>Chromadorea</taxon>
        <taxon>Rhabditida</taxon>
        <taxon>Rhabditina</taxon>
        <taxon>Rhabditomorpha</taxon>
        <taxon>Strongyloidea</taxon>
        <taxon>Ancylostomatidae</taxon>
        <taxon>Ancylostomatinae</taxon>
        <taxon>Ancylostoma</taxon>
    </lineage>
</organism>
<gene>
    <name evidence="1" type="ORF">ANCCAN_01016</name>
</gene>
<keyword evidence="2" id="KW-1185">Reference proteome</keyword>
<dbReference type="AlphaFoldDB" id="A0A368HBM6"/>
<keyword evidence="1" id="KW-0969">Cilium</keyword>
<evidence type="ECO:0000313" key="2">
    <source>
        <dbReference type="Proteomes" id="UP000252519"/>
    </source>
</evidence>
<keyword evidence="1" id="KW-0966">Cell projection</keyword>
<reference evidence="1 2" key="1">
    <citation type="submission" date="2014-10" db="EMBL/GenBank/DDBJ databases">
        <title>Draft genome of the hookworm Ancylostoma caninum.</title>
        <authorList>
            <person name="Mitreva M."/>
        </authorList>
    </citation>
    <scope>NUCLEOTIDE SEQUENCE [LARGE SCALE GENOMIC DNA]</scope>
    <source>
        <strain evidence="1 2">Baltimore</strain>
    </source>
</reference>
<name>A0A368HBM6_ANCCA</name>
<sequence>LVSIAVTVVYSKGPVFVEELEQLVENEEKKTELRKLAEDMSMIRSEKAMQLDTILSELPEDVQHEYKKKVDEENTKMRSELMSQKTQADKWGYPDILAKIMAIHSDMSISDSHAEKLEEELMESLTPHQKQYYDEFRAGSEGVEEDSTCETSFAVTILLSICVFIFC</sequence>
<evidence type="ECO:0000313" key="1">
    <source>
        <dbReference type="EMBL" id="RCN53019.1"/>
    </source>
</evidence>
<feature type="non-terminal residue" evidence="1">
    <location>
        <position position="1"/>
    </location>
</feature>
<keyword evidence="1" id="KW-0282">Flagellum</keyword>
<comment type="caution">
    <text evidence="1">The sequence shown here is derived from an EMBL/GenBank/DDBJ whole genome shotgun (WGS) entry which is preliminary data.</text>
</comment>
<dbReference type="OrthoDB" id="10475791at2759"/>
<dbReference type="Proteomes" id="UP000252519">
    <property type="component" value="Unassembled WGS sequence"/>
</dbReference>
<dbReference type="EMBL" id="JOJR01000004">
    <property type="protein sequence ID" value="RCN53019.1"/>
    <property type="molecule type" value="Genomic_DNA"/>
</dbReference>
<proteinExistence type="predicted"/>
<protein>
    <submittedName>
        <fullName evidence="1">Flagellar assembly protein H domain protein</fullName>
    </submittedName>
</protein>